<evidence type="ECO:0000313" key="11">
    <source>
        <dbReference type="Proteomes" id="UP001408594"/>
    </source>
</evidence>
<dbReference type="InterPro" id="IPR014721">
    <property type="entry name" value="Ribsml_uS5_D2-typ_fold_subgr"/>
</dbReference>
<reference evidence="10 11" key="1">
    <citation type="submission" date="2024-02" db="EMBL/GenBank/DDBJ databases">
        <title>Microbulbifer aestuariivivens NBRC 112533.</title>
        <authorList>
            <person name="Ichikawa N."/>
            <person name="Katano-Makiyama Y."/>
            <person name="Hidaka K."/>
        </authorList>
    </citation>
    <scope>NUCLEOTIDE SEQUENCE [LARGE SCALE GENOMIC DNA]</scope>
    <source>
        <strain evidence="10 11">NBRC 112533</strain>
    </source>
</reference>
<dbReference type="PROSITE" id="PS00648">
    <property type="entry name" value="RIBONUCLEASE_P"/>
    <property type="match status" value="1"/>
</dbReference>
<keyword evidence="6 7" id="KW-0694">RNA-binding</keyword>
<dbReference type="EC" id="3.1.26.5" evidence="7 8"/>
<comment type="caution">
    <text evidence="10">The sequence shown here is derived from an EMBL/GenBank/DDBJ whole genome shotgun (WGS) entry which is preliminary data.</text>
</comment>
<keyword evidence="3 7" id="KW-0540">Nuclease</keyword>
<keyword evidence="11" id="KW-1185">Reference proteome</keyword>
<evidence type="ECO:0000256" key="8">
    <source>
        <dbReference type="NCBIfam" id="TIGR00188"/>
    </source>
</evidence>
<feature type="compositionally biased region" description="Basic residues" evidence="9">
    <location>
        <begin position="134"/>
        <end position="148"/>
    </location>
</feature>
<comment type="similarity">
    <text evidence="7">Belongs to the RnpA family.</text>
</comment>
<comment type="catalytic activity">
    <reaction evidence="7">
        <text>Endonucleolytic cleavage of RNA, removing 5'-extranucleotides from tRNA precursor.</text>
        <dbReference type="EC" id="3.1.26.5"/>
    </reaction>
</comment>
<keyword evidence="2 7" id="KW-0819">tRNA processing</keyword>
<dbReference type="Gene3D" id="3.30.230.10">
    <property type="match status" value="1"/>
</dbReference>
<dbReference type="PANTHER" id="PTHR33992">
    <property type="entry name" value="RIBONUCLEASE P PROTEIN COMPONENT"/>
    <property type="match status" value="1"/>
</dbReference>
<evidence type="ECO:0000256" key="3">
    <source>
        <dbReference type="ARBA" id="ARBA00022722"/>
    </source>
</evidence>
<keyword evidence="5 7" id="KW-0378">Hydrolase</keyword>
<evidence type="ECO:0000256" key="9">
    <source>
        <dbReference type="SAM" id="MobiDB-lite"/>
    </source>
</evidence>
<evidence type="ECO:0000256" key="2">
    <source>
        <dbReference type="ARBA" id="ARBA00022694"/>
    </source>
</evidence>
<sequence length="148" mass="16665">MQQARSDFGFPKALRLLNAADYRAVFSGTEIRAAHPNLLIIARRNDLPYPRLGLVVAKKHVRLAVGRNRIKRLVRERFRLQQGELPALDAVVLARPGAGALSNEELAKLLDKLWRKLTRRAQEPSSPENTPQSGHRRSAGSKRHKRAP</sequence>
<evidence type="ECO:0000256" key="1">
    <source>
        <dbReference type="ARBA" id="ARBA00002663"/>
    </source>
</evidence>
<evidence type="ECO:0000256" key="4">
    <source>
        <dbReference type="ARBA" id="ARBA00022759"/>
    </source>
</evidence>
<organism evidence="10 11">
    <name type="scientific">Microbulbifer aestuariivivens</name>
    <dbReference type="NCBI Taxonomy" id="1908308"/>
    <lineage>
        <taxon>Bacteria</taxon>
        <taxon>Pseudomonadati</taxon>
        <taxon>Pseudomonadota</taxon>
        <taxon>Gammaproteobacteria</taxon>
        <taxon>Cellvibrionales</taxon>
        <taxon>Microbulbiferaceae</taxon>
        <taxon>Microbulbifer</taxon>
    </lineage>
</organism>
<name>A0ABP9WND6_9GAMM</name>
<feature type="region of interest" description="Disordered" evidence="9">
    <location>
        <begin position="118"/>
        <end position="148"/>
    </location>
</feature>
<accession>A0ABP9WND6</accession>
<dbReference type="Proteomes" id="UP001408594">
    <property type="component" value="Unassembled WGS sequence"/>
</dbReference>
<comment type="subunit">
    <text evidence="7">Consists of a catalytic RNA component (M1 or rnpB) and a protein subunit.</text>
</comment>
<keyword evidence="4 7" id="KW-0255">Endonuclease</keyword>
<dbReference type="EMBL" id="BAABRT010000007">
    <property type="protein sequence ID" value="GAA5524625.1"/>
    <property type="molecule type" value="Genomic_DNA"/>
</dbReference>
<feature type="compositionally biased region" description="Polar residues" evidence="9">
    <location>
        <begin position="123"/>
        <end position="133"/>
    </location>
</feature>
<comment type="function">
    <text evidence="1 7">RNaseP catalyzes the removal of the 5'-leader sequence from pre-tRNA to produce the mature 5'-terminus. It can also cleave other RNA substrates such as 4.5S RNA. The protein component plays an auxiliary but essential role in vivo by binding to the 5'-leader sequence and broadening the substrate specificity of the ribozyme.</text>
</comment>
<dbReference type="InterPro" id="IPR020568">
    <property type="entry name" value="Ribosomal_Su5_D2-typ_SF"/>
</dbReference>
<evidence type="ECO:0000256" key="6">
    <source>
        <dbReference type="ARBA" id="ARBA00022884"/>
    </source>
</evidence>
<gene>
    <name evidence="7 10" type="primary">rnpA</name>
    <name evidence="10" type="ORF">Maes01_01182</name>
</gene>
<evidence type="ECO:0000313" key="10">
    <source>
        <dbReference type="EMBL" id="GAA5524625.1"/>
    </source>
</evidence>
<dbReference type="PANTHER" id="PTHR33992:SF1">
    <property type="entry name" value="RIBONUCLEASE P PROTEIN COMPONENT"/>
    <property type="match status" value="1"/>
</dbReference>
<dbReference type="InterPro" id="IPR000100">
    <property type="entry name" value="RNase_P"/>
</dbReference>
<dbReference type="InterPro" id="IPR020539">
    <property type="entry name" value="RNase_P_CS"/>
</dbReference>
<dbReference type="HAMAP" id="MF_00227">
    <property type="entry name" value="RNase_P"/>
    <property type="match status" value="1"/>
</dbReference>
<evidence type="ECO:0000256" key="5">
    <source>
        <dbReference type="ARBA" id="ARBA00022801"/>
    </source>
</evidence>
<evidence type="ECO:0000256" key="7">
    <source>
        <dbReference type="HAMAP-Rule" id="MF_00227"/>
    </source>
</evidence>
<proteinExistence type="inferred from homology"/>
<dbReference type="RefSeq" id="WP_345549721.1">
    <property type="nucleotide sequence ID" value="NZ_BAABRT010000007.1"/>
</dbReference>
<protein>
    <recommendedName>
        <fullName evidence="7 8">Ribonuclease P protein component</fullName>
        <shortName evidence="7">RNase P protein</shortName>
        <shortName evidence="7">RNaseP protein</shortName>
        <ecNumber evidence="7 8">3.1.26.5</ecNumber>
    </recommendedName>
    <alternativeName>
        <fullName evidence="7">Protein C5</fullName>
    </alternativeName>
</protein>
<dbReference type="SUPFAM" id="SSF54211">
    <property type="entry name" value="Ribosomal protein S5 domain 2-like"/>
    <property type="match status" value="1"/>
</dbReference>
<dbReference type="NCBIfam" id="TIGR00188">
    <property type="entry name" value="rnpA"/>
    <property type="match status" value="1"/>
</dbReference>
<dbReference type="Pfam" id="PF00825">
    <property type="entry name" value="Ribonuclease_P"/>
    <property type="match status" value="1"/>
</dbReference>